<evidence type="ECO:0000259" key="9">
    <source>
        <dbReference type="PROSITE" id="PS50013"/>
    </source>
</evidence>
<evidence type="ECO:0000313" key="13">
    <source>
        <dbReference type="Proteomes" id="UP001151518"/>
    </source>
</evidence>
<reference evidence="12" key="1">
    <citation type="submission" date="2022-07" db="EMBL/GenBank/DDBJ databases">
        <title>Phylogenomic reconstructions and comparative analyses of Kickxellomycotina fungi.</title>
        <authorList>
            <person name="Reynolds N.K."/>
            <person name="Stajich J.E."/>
            <person name="Barry K."/>
            <person name="Grigoriev I.V."/>
            <person name="Crous P."/>
            <person name="Smith M.E."/>
        </authorList>
    </citation>
    <scope>NUCLEOTIDE SEQUENCE</scope>
    <source>
        <strain evidence="12">NRRL 3115</strain>
    </source>
</reference>
<keyword evidence="4" id="KW-0378">Hydrolase</keyword>
<dbReference type="GO" id="GO:0016887">
    <property type="term" value="F:ATP hydrolysis activity"/>
    <property type="evidence" value="ECO:0007669"/>
    <property type="project" value="TreeGrafter"/>
</dbReference>
<dbReference type="GO" id="GO:0042393">
    <property type="term" value="F:histone binding"/>
    <property type="evidence" value="ECO:0007669"/>
    <property type="project" value="TreeGrafter"/>
</dbReference>
<organism evidence="12 13">
    <name type="scientific">Coemansia spiralis</name>
    <dbReference type="NCBI Taxonomy" id="417178"/>
    <lineage>
        <taxon>Eukaryota</taxon>
        <taxon>Fungi</taxon>
        <taxon>Fungi incertae sedis</taxon>
        <taxon>Zoopagomycota</taxon>
        <taxon>Kickxellomycotina</taxon>
        <taxon>Kickxellomycetes</taxon>
        <taxon>Kickxellales</taxon>
        <taxon>Kickxellaceae</taxon>
        <taxon>Coemansia</taxon>
    </lineage>
</organism>
<keyword evidence="7" id="KW-0175">Coiled coil</keyword>
<dbReference type="GO" id="GO:0005524">
    <property type="term" value="F:ATP binding"/>
    <property type="evidence" value="ECO:0007669"/>
    <property type="project" value="UniProtKB-KW"/>
</dbReference>
<feature type="region of interest" description="Disordered" evidence="8">
    <location>
        <begin position="1421"/>
        <end position="1447"/>
    </location>
</feature>
<dbReference type="SMART" id="SM00298">
    <property type="entry name" value="CHROMO"/>
    <property type="match status" value="1"/>
</dbReference>
<evidence type="ECO:0000259" key="10">
    <source>
        <dbReference type="PROSITE" id="PS51192"/>
    </source>
</evidence>
<dbReference type="InterPro" id="IPR023780">
    <property type="entry name" value="Chromo_domain"/>
</dbReference>
<evidence type="ECO:0000256" key="5">
    <source>
        <dbReference type="ARBA" id="ARBA00022840"/>
    </source>
</evidence>
<protein>
    <submittedName>
        <fullName evidence="12">Uncharacterized protein</fullName>
    </submittedName>
</protein>
<dbReference type="PROSITE" id="PS51192">
    <property type="entry name" value="HELICASE_ATP_BIND_1"/>
    <property type="match status" value="1"/>
</dbReference>
<dbReference type="CDD" id="cd00024">
    <property type="entry name" value="CD_CSD"/>
    <property type="match status" value="1"/>
</dbReference>
<keyword evidence="6" id="KW-0539">Nucleus</keyword>
<feature type="region of interest" description="Disordered" evidence="8">
    <location>
        <begin position="330"/>
        <end position="353"/>
    </location>
</feature>
<feature type="compositionally biased region" description="Polar residues" evidence="8">
    <location>
        <begin position="2048"/>
        <end position="2057"/>
    </location>
</feature>
<gene>
    <name evidence="12" type="ORF">GGI25_005933</name>
</gene>
<evidence type="ECO:0000256" key="4">
    <source>
        <dbReference type="ARBA" id="ARBA00022801"/>
    </source>
</evidence>
<dbReference type="Gene3D" id="3.40.50.300">
    <property type="entry name" value="P-loop containing nucleotide triphosphate hydrolases"/>
    <property type="match status" value="1"/>
</dbReference>
<dbReference type="Pfam" id="PF00385">
    <property type="entry name" value="Chromo"/>
    <property type="match status" value="1"/>
</dbReference>
<dbReference type="PROSITE" id="PS50013">
    <property type="entry name" value="CHROMO_2"/>
    <property type="match status" value="1"/>
</dbReference>
<keyword evidence="5" id="KW-0067">ATP-binding</keyword>
<evidence type="ECO:0000256" key="6">
    <source>
        <dbReference type="ARBA" id="ARBA00023242"/>
    </source>
</evidence>
<dbReference type="SMART" id="SM00487">
    <property type="entry name" value="DEXDc"/>
    <property type="match status" value="1"/>
</dbReference>
<feature type="compositionally biased region" description="Polar residues" evidence="8">
    <location>
        <begin position="2346"/>
        <end position="2380"/>
    </location>
</feature>
<feature type="compositionally biased region" description="Low complexity" evidence="8">
    <location>
        <begin position="2289"/>
        <end position="2303"/>
    </location>
</feature>
<dbReference type="SUPFAM" id="SSF52540">
    <property type="entry name" value="P-loop containing nucleoside triphosphate hydrolases"/>
    <property type="match status" value="2"/>
</dbReference>
<dbReference type="SUPFAM" id="SSF54160">
    <property type="entry name" value="Chromo domain-like"/>
    <property type="match status" value="1"/>
</dbReference>
<dbReference type="Proteomes" id="UP001151518">
    <property type="component" value="Unassembled WGS sequence"/>
</dbReference>
<feature type="compositionally biased region" description="Low complexity" evidence="8">
    <location>
        <begin position="2059"/>
        <end position="2073"/>
    </location>
</feature>
<dbReference type="InterPro" id="IPR001650">
    <property type="entry name" value="Helicase_C-like"/>
</dbReference>
<feature type="domain" description="Helicase ATP-binding" evidence="10">
    <location>
        <begin position="726"/>
        <end position="917"/>
    </location>
</feature>
<dbReference type="PANTHER" id="PTHR45623">
    <property type="entry name" value="CHROMODOMAIN-HELICASE-DNA-BINDING PROTEIN 3-RELATED-RELATED"/>
    <property type="match status" value="1"/>
</dbReference>
<dbReference type="Pfam" id="PF00176">
    <property type="entry name" value="SNF2-rel_dom"/>
    <property type="match status" value="1"/>
</dbReference>
<dbReference type="InterPro" id="IPR027417">
    <property type="entry name" value="P-loop_NTPase"/>
</dbReference>
<dbReference type="Gene3D" id="3.40.50.10810">
    <property type="entry name" value="Tandem AAA-ATPase domain"/>
    <property type="match status" value="1"/>
</dbReference>
<accession>A0A9W8G1Z1</accession>
<feature type="compositionally biased region" description="Acidic residues" evidence="8">
    <location>
        <begin position="334"/>
        <end position="347"/>
    </location>
</feature>
<dbReference type="EMBL" id="JANBTW010000131">
    <property type="protein sequence ID" value="KAJ2670144.1"/>
    <property type="molecule type" value="Genomic_DNA"/>
</dbReference>
<dbReference type="InterPro" id="IPR038718">
    <property type="entry name" value="SNF2-like_sf"/>
</dbReference>
<dbReference type="InterPro" id="IPR000330">
    <property type="entry name" value="SNF2_N"/>
</dbReference>
<evidence type="ECO:0000256" key="1">
    <source>
        <dbReference type="ARBA" id="ARBA00004123"/>
    </source>
</evidence>
<dbReference type="CDD" id="cd18793">
    <property type="entry name" value="SF2_C_SNF"/>
    <property type="match status" value="1"/>
</dbReference>
<dbReference type="Pfam" id="PF00271">
    <property type="entry name" value="Helicase_C"/>
    <property type="match status" value="1"/>
</dbReference>
<dbReference type="GO" id="GO:0003677">
    <property type="term" value="F:DNA binding"/>
    <property type="evidence" value="ECO:0007669"/>
    <property type="project" value="TreeGrafter"/>
</dbReference>
<dbReference type="CDD" id="cd17919">
    <property type="entry name" value="DEXHc_Snf"/>
    <property type="match status" value="1"/>
</dbReference>
<dbReference type="PANTHER" id="PTHR45623:SF17">
    <property type="entry name" value="CHROMODOMAIN-HELICASE-DNA-BINDING PROTEIN 3-RELATED"/>
    <property type="match status" value="1"/>
</dbReference>
<feature type="region of interest" description="Disordered" evidence="8">
    <location>
        <begin position="2280"/>
        <end position="2307"/>
    </location>
</feature>
<keyword evidence="3" id="KW-0547">Nucleotide-binding</keyword>
<sequence>MDNDDIYEVDRIIGRRISLANKTEHLVFWKSYDISDCTWEGSANLECPEAIAEFERRCLELRKARLKNPSLPPIDRYENDGMATLIDDALELIPLGDSAFQDAVADFIFSADNNNNNNNTSNANGIDEASMRRRRSKAKPTATLGWHRMVNKSSASGAPACYIKNIRGSIRDSAGRIYYLTTWSDKGVTWEAPHAFNSCLEILTRHETARFFRERKELVKAYQKTKTILGQTAFISLRKPKFMLEKNVVHGTLPSQTLQRTDGVNIAMLGQLNVKSAAGSPNIALEPSSPLLSMSDSHKSNLLANQASSADPLIPPKPVYSSPLGIHAVVASDNDNDNDNDDDDDNGDFVAIKKPIYSRADGKRRVGSSATTPKITRDKDSAVVFIDHSPGSVYKRYQQALRQKQPVMAENFEELLEDGTINDVTPSKMTVSTLQSTSTPKPQTDCAGCNKAINEIKDEFRNSCAHCDLSYHDSCYDKIIRRVGLADRHLRLAIKLNANFLCSFCSLYMSRGINWYLTWRLSSQDASDSKNMAKVDVLVKWKGFSFRHLDWVPFKWLNSTKRGSTLRSMKLAIQAGLDPWRLEDRFDKNYTIPDYIIGAKKAAAWLVSKRANQQASSTISIPLNAWDLYKQCESVYVVWKGLDISEATWEAPPDPTNDKEEYMVWYLAYMGYQRALMVSLRKHKMLLSGRDAVQNNAARLSFTTQPGFIKGGLLMDYQLTGVNWLLSRWIESKPAILADDMGMGKTIQVISFLSAIYHSTIPPDLKDMQAAISNAGTFPFLVIVPATLINNWMNEFKSWAPDLVVAQLSGRSAEREIQLKHTLFNSNDTHRKDLRCHVVLTSYEAISNLSGISVFAAHDFIWQAIILDEGHRLKNDQTKMYAILSRFKTRQRVLLTGTPLQNDVRELFSLVSFLDPDVFGNATSLHAKYSADTPEGIGQIKELIRPYILRRKKEDQLLLVPPKCELILPVSMTNLQRELYKATLSRNVQLLRKIATALHGNSATSDMSALVNATDSESEPSHGMPNHEGGAAPPKPTKSTKLSSLTNILMEIRRIVSHPYLIRNVEPNFPDEVERHMRLIDSSGKLKLLHALLPELQARGHRILLFAQFKDTLDILEDYLAGEGVRYERIDGDTLPSVRQTKVDAFNSPSSSSLVFMASTRTGGLGLNLTSADVVVIYDCDFNPHIDLQAMARAHRIGQRKPVTVFKFVVKDSAEERIVKAATRKLVLEHLIIQRMDDDSMTTDNPLQTGEIEQALRYGASLLFEPNAEADAESRAIKYDHAHITALLDRCEQELVEQLQKIEEEVRLRNKEIQKMDDAKFSAVHAYANSIASKFSRIWTLDDEGQIENLSKEQPSSGEGSDRGGIIRGSNEGIDIWSRLLETTGASEQMAEDIPTEKIGGRHLRVRKRKVDYSGLADSNVEEGIGAAGSPAKTARQKDNSEDNDDEFVMDISGHSDEEVTEITTLPPAQPAAVIVSQMELSKVVDMHVKQLIQTYTAIVRQKSPLDSASTKAVIDGFNQATTVSSSSDQPGTGTIINPPQIFFPIPVNMRLPQGVQLPLQQVAKPCWACASQLHSRGFCPRICDAGFISTIQRINKIPQSWSHPVYYEFIHWYTYQYLWFVLGHPKGQQINADNCAASSAYVVDANIYLSTLRVVCNGSTAKPSPQQSDESCATRQKGTSATAAMDSLLSLEPSTASIYDNVLPNNKTQNAQTVRSYYTSNVGSAEITSCINRLAKIDKAHAKLKGYIENVDKLRSNRLLLNYLRHATLSEARAHLESQLSNASKPDIRQMHIWETGLRNATWHGCEIGIKIKSAQNRNLSPYSTINDLCEFLNNLPPSLAAKTDPSQYSIFPKICELIELVNSLATSNKTNPIPSNQLDNISKCVGAIRYNFVKVLGDSELTHVDDEISSLITRINELIVQHATITDRSFDDRMQYEKDIVIAFSSFTAQLQSIFASILKNGARQNKAATNYGTFLTSTPSNSFTMPPGGMQIPKKTARPVMHSKQQLMPQVPQQYQVQQAAASQMRPQRQQHQQAQLQRPLTQQWLSPQPQHRSAQFYRPQSQQNQQQQYQIQQQQIQQHQVQRYQAQQQLPYQRVQHQHQHQHQITIPYSRSLSLDHKKITVASASSVPEPSQILSAPVMYRATGISLSPASSPAIQTVSSAALLRPTNTTSSPHIASATIVVHSRRTSASVNPAQASLLTTHSSVQRSVHTLSNTPRMTGATTSSHIGTGNVNTMSSQLGLLQLSPEQLSTAYSQAILAIDTSHSQSAPAFALTTTPSATSPRLTSASPTQTQTSALQNQLDQQQRKELIAENNQAIVWHQQQKNPEKFIQLIGQDDQHAQQHMQPTPPLTASSQRHQIPSKGLSSTTSFSDTISPQPVLQSTAMAADPTIAAKFYCVLCKSPEHRPPTCPYKLSIDWLTKRRVAVSEDKELDSSLKEAMLNTIDTHLRTVLLGG</sequence>
<feature type="domain" description="Chromo" evidence="9">
    <location>
        <begin position="7"/>
        <end position="57"/>
    </location>
</feature>
<evidence type="ECO:0000256" key="3">
    <source>
        <dbReference type="ARBA" id="ARBA00022741"/>
    </source>
</evidence>
<evidence type="ECO:0000256" key="8">
    <source>
        <dbReference type="SAM" id="MobiDB-lite"/>
    </source>
</evidence>
<dbReference type="InterPro" id="IPR000953">
    <property type="entry name" value="Chromo/chromo_shadow_dom"/>
</dbReference>
<dbReference type="InterPro" id="IPR016197">
    <property type="entry name" value="Chromo-like_dom_sf"/>
</dbReference>
<keyword evidence="2" id="KW-0677">Repeat</keyword>
<dbReference type="GO" id="GO:0003682">
    <property type="term" value="F:chromatin binding"/>
    <property type="evidence" value="ECO:0007669"/>
    <property type="project" value="TreeGrafter"/>
</dbReference>
<feature type="region of interest" description="Disordered" evidence="8">
    <location>
        <begin position="2342"/>
        <end position="2380"/>
    </location>
</feature>
<comment type="subcellular location">
    <subcellularLocation>
        <location evidence="1">Nucleus</location>
    </subcellularLocation>
</comment>
<dbReference type="GO" id="GO:0005634">
    <property type="term" value="C:nucleus"/>
    <property type="evidence" value="ECO:0007669"/>
    <property type="project" value="UniProtKB-SubCell"/>
</dbReference>
<evidence type="ECO:0000259" key="11">
    <source>
        <dbReference type="PROSITE" id="PS51194"/>
    </source>
</evidence>
<evidence type="ECO:0000256" key="7">
    <source>
        <dbReference type="SAM" id="Coils"/>
    </source>
</evidence>
<feature type="compositionally biased region" description="Low complexity" evidence="8">
    <location>
        <begin position="2008"/>
        <end position="2047"/>
    </location>
</feature>
<dbReference type="InterPro" id="IPR014001">
    <property type="entry name" value="Helicase_ATP-bd"/>
</dbReference>
<feature type="compositionally biased region" description="Polar residues" evidence="8">
    <location>
        <begin position="1349"/>
        <end position="1359"/>
    </location>
</feature>
<feature type="domain" description="Helicase C-terminal" evidence="11">
    <location>
        <begin position="1088"/>
        <end position="1247"/>
    </location>
</feature>
<dbReference type="OrthoDB" id="5857104at2759"/>
<dbReference type="SMART" id="SM00490">
    <property type="entry name" value="HELICc"/>
    <property type="match status" value="1"/>
</dbReference>
<feature type="region of interest" description="Disordered" evidence="8">
    <location>
        <begin position="1349"/>
        <end position="1370"/>
    </location>
</feature>
<dbReference type="Gene3D" id="2.40.50.40">
    <property type="match status" value="1"/>
</dbReference>
<dbReference type="GO" id="GO:0000785">
    <property type="term" value="C:chromatin"/>
    <property type="evidence" value="ECO:0007669"/>
    <property type="project" value="TreeGrafter"/>
</dbReference>
<evidence type="ECO:0000313" key="12">
    <source>
        <dbReference type="EMBL" id="KAJ2670144.1"/>
    </source>
</evidence>
<comment type="caution">
    <text evidence="12">The sequence shown here is derived from an EMBL/GenBank/DDBJ whole genome shotgun (WGS) entry which is preliminary data.</text>
</comment>
<name>A0A9W8G1Z1_9FUNG</name>
<dbReference type="InterPro" id="IPR049730">
    <property type="entry name" value="SNF2/RAD54-like_C"/>
</dbReference>
<evidence type="ECO:0000256" key="2">
    <source>
        <dbReference type="ARBA" id="ARBA00022737"/>
    </source>
</evidence>
<feature type="coiled-coil region" evidence="7">
    <location>
        <begin position="1288"/>
        <end position="1319"/>
    </location>
</feature>
<feature type="region of interest" description="Disordered" evidence="8">
    <location>
        <begin position="1982"/>
        <end position="2073"/>
    </location>
</feature>
<dbReference type="PROSITE" id="PS51194">
    <property type="entry name" value="HELICASE_CTER"/>
    <property type="match status" value="1"/>
</dbReference>
<dbReference type="GO" id="GO:0140658">
    <property type="term" value="F:ATP-dependent chromatin remodeler activity"/>
    <property type="evidence" value="ECO:0007669"/>
    <property type="project" value="TreeGrafter"/>
</dbReference>
<proteinExistence type="predicted"/>
<feature type="region of interest" description="Disordered" evidence="8">
    <location>
        <begin position="1012"/>
        <end position="1040"/>
    </location>
</feature>